<evidence type="ECO:0000313" key="1">
    <source>
        <dbReference type="EMBL" id="ALL41070.1"/>
    </source>
</evidence>
<reference evidence="1" key="1">
    <citation type="submission" date="2015-07" db="EMBL/GenBank/DDBJ databases">
        <title>Elucidating the P. pachyrhizi secretome and potential effectors.</title>
        <authorList>
            <person name="de Carvalho M.C.C.G."/>
            <person name="Nascimento L.C."/>
            <person name="Darben L.M."/>
            <person name="Polizel-Podanosqui A.M."/>
            <person name="Lopes-Caitar V.S."/>
            <person name="Rocha C.S."/>
            <person name="Qi M."/>
            <person name="Carazolle M."/>
            <person name="Kuwahara M.K."/>
            <person name="Pereira G.A.G."/>
            <person name="Abdelnoor R.V."/>
            <person name="Whitham S.A."/>
            <person name="Marcelino-Guimaraes F.C."/>
        </authorList>
    </citation>
    <scope>NUCLEOTIDE SEQUENCE</scope>
</reference>
<name>A0A0S1MJL6_PHAPC</name>
<dbReference type="AlphaFoldDB" id="A0A0S1MJL6"/>
<dbReference type="EMBL" id="KT246980">
    <property type="protein sequence ID" value="ALL41070.1"/>
    <property type="molecule type" value="mRNA"/>
</dbReference>
<protein>
    <submittedName>
        <fullName evidence="1">Uncharacterized protein</fullName>
    </submittedName>
</protein>
<organism evidence="1">
    <name type="scientific">Phakopsora pachyrhizi</name>
    <name type="common">Asian soybean rust disease fungus</name>
    <dbReference type="NCBI Taxonomy" id="170000"/>
    <lineage>
        <taxon>Eukaryota</taxon>
        <taxon>Fungi</taxon>
        <taxon>Dikarya</taxon>
        <taxon>Basidiomycota</taxon>
        <taxon>Pucciniomycotina</taxon>
        <taxon>Pucciniomycetes</taxon>
        <taxon>Pucciniales</taxon>
        <taxon>Phakopsoraceae</taxon>
        <taxon>Phakopsora</taxon>
    </lineage>
</organism>
<sequence length="46" mass="5532">MKLIFLFFFSRIWGFTLLIPDSEFYWADVIHFPCVNGGTEFCDFFN</sequence>
<proteinExistence type="evidence at transcript level"/>
<accession>A0A0S1MJL6</accession>